<gene>
    <name evidence="2" type="ORF">Cgig2_006828</name>
</gene>
<proteinExistence type="predicted"/>
<organism evidence="2 3">
    <name type="scientific">Carnegiea gigantea</name>
    <dbReference type="NCBI Taxonomy" id="171969"/>
    <lineage>
        <taxon>Eukaryota</taxon>
        <taxon>Viridiplantae</taxon>
        <taxon>Streptophyta</taxon>
        <taxon>Embryophyta</taxon>
        <taxon>Tracheophyta</taxon>
        <taxon>Spermatophyta</taxon>
        <taxon>Magnoliopsida</taxon>
        <taxon>eudicotyledons</taxon>
        <taxon>Gunneridae</taxon>
        <taxon>Pentapetalae</taxon>
        <taxon>Caryophyllales</taxon>
        <taxon>Cactineae</taxon>
        <taxon>Cactaceae</taxon>
        <taxon>Cactoideae</taxon>
        <taxon>Echinocereeae</taxon>
        <taxon>Carnegiea</taxon>
    </lineage>
</organism>
<keyword evidence="3" id="KW-1185">Reference proteome</keyword>
<evidence type="ECO:0000259" key="1">
    <source>
        <dbReference type="Pfam" id="PF13966"/>
    </source>
</evidence>
<evidence type="ECO:0000313" key="2">
    <source>
        <dbReference type="EMBL" id="KAJ8429087.1"/>
    </source>
</evidence>
<feature type="domain" description="Reverse transcriptase zinc-binding" evidence="1">
    <location>
        <begin position="141"/>
        <end position="220"/>
    </location>
</feature>
<evidence type="ECO:0000313" key="3">
    <source>
        <dbReference type="Proteomes" id="UP001153076"/>
    </source>
</evidence>
<dbReference type="OrthoDB" id="1752140at2759"/>
<dbReference type="Pfam" id="PF13966">
    <property type="entry name" value="zf-RVT"/>
    <property type="match status" value="1"/>
</dbReference>
<accession>A0A9Q1Q430</accession>
<dbReference type="Proteomes" id="UP001153076">
    <property type="component" value="Unassembled WGS sequence"/>
</dbReference>
<reference evidence="2" key="1">
    <citation type="submission" date="2022-04" db="EMBL/GenBank/DDBJ databases">
        <title>Carnegiea gigantea Genome sequencing and assembly v2.</title>
        <authorList>
            <person name="Copetti D."/>
            <person name="Sanderson M.J."/>
            <person name="Burquez A."/>
            <person name="Wojciechowski M.F."/>
        </authorList>
    </citation>
    <scope>NUCLEOTIDE SEQUENCE</scope>
    <source>
        <strain evidence="2">SGP5-SGP5p</strain>
        <tissue evidence="2">Aerial part</tissue>
    </source>
</reference>
<protein>
    <recommendedName>
        <fullName evidence="1">Reverse transcriptase zinc-binding domain-containing protein</fullName>
    </recommendedName>
</protein>
<dbReference type="AlphaFoldDB" id="A0A9Q1Q430"/>
<dbReference type="InterPro" id="IPR026960">
    <property type="entry name" value="RVT-Znf"/>
</dbReference>
<name>A0A9Q1Q430_9CARY</name>
<dbReference type="EMBL" id="JAKOGI010000939">
    <property type="protein sequence ID" value="KAJ8429087.1"/>
    <property type="molecule type" value="Genomic_DNA"/>
</dbReference>
<sequence length="221" mass="26037">MIYFPGCPRPNRAFQFCDMGIRDPSFSQLVQSQSKRPIYEASEMDKQDKEGATETAYFKICRPEIIMKDKSKLHSDYVINHDIIKQQCKAKWISYGDECTKYFFAKVKQRKIATYFFEIKDAQGQQKQGFGEVAGIIQIFYKKLLGEQNAPRISMSKIIWARTVTPRHAYTAWFLMHHKIPVKSRLIRHSTKLVDSMCEICNETEEHMDHLFLQCRWAKDF</sequence>
<comment type="caution">
    <text evidence="2">The sequence shown here is derived from an EMBL/GenBank/DDBJ whole genome shotgun (WGS) entry which is preliminary data.</text>
</comment>